<dbReference type="InterPro" id="IPR045249">
    <property type="entry name" value="HARBI1-like"/>
</dbReference>
<evidence type="ECO:0000256" key="6">
    <source>
        <dbReference type="ARBA" id="ARBA00022801"/>
    </source>
</evidence>
<comment type="subcellular location">
    <subcellularLocation>
        <location evidence="2">Nucleus</location>
    </subcellularLocation>
</comment>
<keyword evidence="10" id="KW-1185">Reference proteome</keyword>
<evidence type="ECO:0000256" key="4">
    <source>
        <dbReference type="ARBA" id="ARBA00022722"/>
    </source>
</evidence>
<dbReference type="GO" id="GO:0016787">
    <property type="term" value="F:hydrolase activity"/>
    <property type="evidence" value="ECO:0007669"/>
    <property type="project" value="UniProtKB-KW"/>
</dbReference>
<dbReference type="PANTHER" id="PTHR22930">
    <property type="match status" value="1"/>
</dbReference>
<gene>
    <name evidence="9" type="ORF">O181_071126</name>
</gene>
<evidence type="ECO:0000256" key="2">
    <source>
        <dbReference type="ARBA" id="ARBA00004123"/>
    </source>
</evidence>
<evidence type="ECO:0000259" key="8">
    <source>
        <dbReference type="Pfam" id="PF13359"/>
    </source>
</evidence>
<feature type="non-terminal residue" evidence="9">
    <location>
        <position position="1"/>
    </location>
</feature>
<accession>A0A9Q3F6Q1</accession>
<proteinExistence type="inferred from homology"/>
<comment type="similarity">
    <text evidence="3">Belongs to the HARBI1 family.</text>
</comment>
<feature type="domain" description="DDE Tnp4" evidence="8">
    <location>
        <begin position="157"/>
        <end position="310"/>
    </location>
</feature>
<dbReference type="GO" id="GO:0004518">
    <property type="term" value="F:nuclease activity"/>
    <property type="evidence" value="ECO:0007669"/>
    <property type="project" value="UniProtKB-KW"/>
</dbReference>
<dbReference type="EMBL" id="AVOT02036815">
    <property type="protein sequence ID" value="MBW0531411.1"/>
    <property type="molecule type" value="Genomic_DNA"/>
</dbReference>
<evidence type="ECO:0000313" key="10">
    <source>
        <dbReference type="Proteomes" id="UP000765509"/>
    </source>
</evidence>
<dbReference type="Pfam" id="PF13359">
    <property type="entry name" value="DDE_Tnp_4"/>
    <property type="match status" value="1"/>
</dbReference>
<reference evidence="9" key="1">
    <citation type="submission" date="2021-03" db="EMBL/GenBank/DDBJ databases">
        <title>Draft genome sequence of rust myrtle Austropuccinia psidii MF-1, a brazilian biotype.</title>
        <authorList>
            <person name="Quecine M.C."/>
            <person name="Pachon D.M.R."/>
            <person name="Bonatelli M.L."/>
            <person name="Correr F.H."/>
            <person name="Franceschini L.M."/>
            <person name="Leite T.F."/>
            <person name="Margarido G.R.A."/>
            <person name="Almeida C.A."/>
            <person name="Ferrarezi J.A."/>
            <person name="Labate C.A."/>
        </authorList>
    </citation>
    <scope>NUCLEOTIDE SEQUENCE</scope>
    <source>
        <strain evidence="9">MF-1</strain>
    </source>
</reference>
<dbReference type="AlphaFoldDB" id="A0A9Q3F6Q1"/>
<dbReference type="Proteomes" id="UP000765509">
    <property type="component" value="Unassembled WGS sequence"/>
</dbReference>
<evidence type="ECO:0000256" key="3">
    <source>
        <dbReference type="ARBA" id="ARBA00006958"/>
    </source>
</evidence>
<dbReference type="PANTHER" id="PTHR22930:SF85">
    <property type="entry name" value="GH03217P-RELATED"/>
    <property type="match status" value="1"/>
</dbReference>
<dbReference type="InterPro" id="IPR027806">
    <property type="entry name" value="HARBI1_dom"/>
</dbReference>
<evidence type="ECO:0000313" key="9">
    <source>
        <dbReference type="EMBL" id="MBW0531411.1"/>
    </source>
</evidence>
<keyword evidence="6" id="KW-0378">Hydrolase</keyword>
<protein>
    <recommendedName>
        <fullName evidence="8">DDE Tnp4 domain-containing protein</fullName>
    </recommendedName>
</protein>
<organism evidence="9 10">
    <name type="scientific">Austropuccinia psidii MF-1</name>
    <dbReference type="NCBI Taxonomy" id="1389203"/>
    <lineage>
        <taxon>Eukaryota</taxon>
        <taxon>Fungi</taxon>
        <taxon>Dikarya</taxon>
        <taxon>Basidiomycota</taxon>
        <taxon>Pucciniomycotina</taxon>
        <taxon>Pucciniomycetes</taxon>
        <taxon>Pucciniales</taxon>
        <taxon>Sphaerophragmiaceae</taxon>
        <taxon>Austropuccinia</taxon>
    </lineage>
</organism>
<comment type="cofactor">
    <cofactor evidence="1">
        <name>a divalent metal cation</name>
        <dbReference type="ChEBI" id="CHEBI:60240"/>
    </cofactor>
</comment>
<keyword evidence="7" id="KW-0539">Nucleus</keyword>
<keyword evidence="5" id="KW-0479">Metal-binding</keyword>
<evidence type="ECO:0000256" key="1">
    <source>
        <dbReference type="ARBA" id="ARBA00001968"/>
    </source>
</evidence>
<dbReference type="GO" id="GO:0046872">
    <property type="term" value="F:metal ion binding"/>
    <property type="evidence" value="ECO:0007669"/>
    <property type="project" value="UniProtKB-KW"/>
</dbReference>
<dbReference type="GO" id="GO:0005634">
    <property type="term" value="C:nucleus"/>
    <property type="evidence" value="ECO:0007669"/>
    <property type="project" value="UniProtKB-SubCell"/>
</dbReference>
<keyword evidence="4" id="KW-0540">Nuclease</keyword>
<evidence type="ECO:0000256" key="7">
    <source>
        <dbReference type="ARBA" id="ARBA00023242"/>
    </source>
</evidence>
<sequence>AWSFHLTSYADCRHQQRCSIRRGRRFNPWIKENLYNENRFIGLFRMGHQDFFLLIHVLLNYIPNTFQQDVRGLTIEEKVGITPYRLGHGTSYDTVGHVFNVGKSTAYQVSKSVVQSILEALHDSTIIFPAADDVEKWAEIKESFRLRQGLRNIIGAIDGTLIPIIPPANDQWNASFNRKGWHLIVFQCIVDAHGNFCNVYGGLPGSIHDSRVFRKSQIGQDLINGVARFPADCLLISDSGYSSRLPILVPSSNPHKEEGAHFNNIHSSTRIVVEQAFGHLKNHFRCLLTPQAIVPLNAVKVTIVCMILHNVLNRHKADFLDNWNQRNTQEERLG</sequence>
<comment type="caution">
    <text evidence="9">The sequence shown here is derived from an EMBL/GenBank/DDBJ whole genome shotgun (WGS) entry which is preliminary data.</text>
</comment>
<evidence type="ECO:0000256" key="5">
    <source>
        <dbReference type="ARBA" id="ARBA00022723"/>
    </source>
</evidence>
<dbReference type="OrthoDB" id="2445244at2759"/>
<name>A0A9Q3F6Q1_9BASI</name>